<evidence type="ECO:0008006" key="3">
    <source>
        <dbReference type="Google" id="ProtNLM"/>
    </source>
</evidence>
<protein>
    <recommendedName>
        <fullName evidence="3">Helix-turn-helix domain-containing protein</fullName>
    </recommendedName>
</protein>
<evidence type="ECO:0000313" key="1">
    <source>
        <dbReference type="EMBL" id="SHM07707.1"/>
    </source>
</evidence>
<organism evidence="1 2">
    <name type="scientific">Flavobacterium saccharophilum</name>
    <dbReference type="NCBI Taxonomy" id="29534"/>
    <lineage>
        <taxon>Bacteria</taxon>
        <taxon>Pseudomonadati</taxon>
        <taxon>Bacteroidota</taxon>
        <taxon>Flavobacteriia</taxon>
        <taxon>Flavobacteriales</taxon>
        <taxon>Flavobacteriaceae</taxon>
        <taxon>Flavobacterium</taxon>
    </lineage>
</organism>
<accession>A0A1M7FVK3</accession>
<reference evidence="2" key="1">
    <citation type="submission" date="2016-11" db="EMBL/GenBank/DDBJ databases">
        <authorList>
            <person name="Varghese N."/>
            <person name="Submissions S."/>
        </authorList>
    </citation>
    <scope>NUCLEOTIDE SEQUENCE [LARGE SCALE GENOMIC DNA]</scope>
    <source>
        <strain evidence="2">DSM 1811</strain>
    </source>
</reference>
<dbReference type="AlphaFoldDB" id="A0A1M7FVK3"/>
<gene>
    <name evidence="1" type="ORF">SAMN05444366_2268</name>
</gene>
<dbReference type="EMBL" id="FRBY01000003">
    <property type="protein sequence ID" value="SHM07707.1"/>
    <property type="molecule type" value="Genomic_DNA"/>
</dbReference>
<sequence>MSEHVTKDDLRQFSQIIINEIRYDRNKKEEEFIPDWLKSRVVKKSLNISSASLQSLRVTGKVRCRKILGSYYYSKTDLNNLFKD</sequence>
<evidence type="ECO:0000313" key="2">
    <source>
        <dbReference type="Proteomes" id="UP000184121"/>
    </source>
</evidence>
<proteinExistence type="predicted"/>
<dbReference type="RefSeq" id="WP_072972429.1">
    <property type="nucleotide sequence ID" value="NZ_FRBY01000003.1"/>
</dbReference>
<dbReference type="Proteomes" id="UP000184121">
    <property type="component" value="Unassembled WGS sequence"/>
</dbReference>
<keyword evidence="2" id="KW-1185">Reference proteome</keyword>
<name>A0A1M7FVK3_9FLAO</name>
<dbReference type="STRING" id="29534.SAMN05444366_2268"/>
<dbReference type="OrthoDB" id="1524679at2"/>